<proteinExistence type="inferred from homology"/>
<protein>
    <submittedName>
        <fullName evidence="5">Glycerate kinase</fullName>
    </submittedName>
</protein>
<evidence type="ECO:0000313" key="6">
    <source>
        <dbReference type="Proteomes" id="UP000075430"/>
    </source>
</evidence>
<dbReference type="RefSeq" id="WP_061522416.1">
    <property type="nucleotide sequence ID" value="NZ_JARLZY010000031.1"/>
</dbReference>
<dbReference type="Proteomes" id="UP000075430">
    <property type="component" value="Unassembled WGS sequence"/>
</dbReference>
<dbReference type="SUPFAM" id="SSF110738">
    <property type="entry name" value="Glycerate kinase I"/>
    <property type="match status" value="1"/>
</dbReference>
<dbReference type="InterPro" id="IPR018197">
    <property type="entry name" value="Glycerate_kinase_RE-like"/>
</dbReference>
<reference evidence="6" key="1">
    <citation type="submission" date="2016-02" db="EMBL/GenBank/DDBJ databases">
        <authorList>
            <person name="Dunlap C."/>
        </authorList>
    </citation>
    <scope>NUCLEOTIDE SEQUENCE [LARGE SCALE GENOMIC DNA]</scope>
    <source>
        <strain evidence="6">NRRL B-41092</strain>
    </source>
</reference>
<dbReference type="GO" id="GO:0008887">
    <property type="term" value="F:glycerate kinase activity"/>
    <property type="evidence" value="ECO:0007669"/>
    <property type="project" value="UniProtKB-UniRule"/>
</dbReference>
<name>A0A150F5M1_9BACI</name>
<dbReference type="PANTHER" id="PTHR21599:SF0">
    <property type="entry name" value="GLYCERATE KINASE"/>
    <property type="match status" value="1"/>
</dbReference>
<organism evidence="5 6">
    <name type="scientific">Bacillus nakamurai</name>
    <dbReference type="NCBI Taxonomy" id="1793963"/>
    <lineage>
        <taxon>Bacteria</taxon>
        <taxon>Bacillati</taxon>
        <taxon>Bacillota</taxon>
        <taxon>Bacilli</taxon>
        <taxon>Bacillales</taxon>
        <taxon>Bacillaceae</taxon>
        <taxon>Bacillus</taxon>
    </lineage>
</organism>
<dbReference type="NCBIfam" id="TIGR00045">
    <property type="entry name" value="glycerate kinase"/>
    <property type="match status" value="1"/>
</dbReference>
<evidence type="ECO:0000256" key="3">
    <source>
        <dbReference type="ARBA" id="ARBA00022777"/>
    </source>
</evidence>
<gene>
    <name evidence="5" type="ORF">AXI58_19425</name>
</gene>
<dbReference type="OrthoDB" id="9774290at2"/>
<dbReference type="AlphaFoldDB" id="A0A150F5M1"/>
<sequence>MKIIIAPDSFKESMTSKEAADIIEKGFRAIFPDSDYTKIPVADGGEGTVQSLVDATGGRIIEKTVTGPLGTPVSAIYGLLGDGRTAVIEMAEASGLHLVPRHLRNPLKTTTRGTGELIADAVSHGVTEIIIGLGGSATNDGGTGMASALGVRFLNDDGQEIADGGGSLHHLASIDTSGISPDIQRIKVRAACDVENPLTGENGASFVFGPQKGASEETKLLLDQNLQHFASVLKHRLGIEADKVKGAGAAGGLGAGLIAFLHAELKSGIEIILDTLSFSDQIRGADLVITGEGQIDGQTVFGKTPAGIAKCAAAQGIPVIALAGSLGKGFENVYSEGITAAFSIASGAVSLEEALASGRFNLESTARNIAALYRTAKKARL</sequence>
<dbReference type="Pfam" id="PF02595">
    <property type="entry name" value="Gly_kinase"/>
    <property type="match status" value="1"/>
</dbReference>
<dbReference type="PIRSF" id="PIRSF006078">
    <property type="entry name" value="GlxK"/>
    <property type="match status" value="1"/>
</dbReference>
<dbReference type="InterPro" id="IPR036129">
    <property type="entry name" value="Glycerate_kinase_sf"/>
</dbReference>
<evidence type="ECO:0000256" key="1">
    <source>
        <dbReference type="ARBA" id="ARBA00006284"/>
    </source>
</evidence>
<keyword evidence="2 4" id="KW-0808">Transferase</keyword>
<comment type="caution">
    <text evidence="5">The sequence shown here is derived from an EMBL/GenBank/DDBJ whole genome shotgun (WGS) entry which is preliminary data.</text>
</comment>
<dbReference type="STRING" id="1793963.AXI58_19425"/>
<keyword evidence="3 4" id="KW-0418">Kinase</keyword>
<keyword evidence="6" id="KW-1185">Reference proteome</keyword>
<dbReference type="GO" id="GO:0031388">
    <property type="term" value="P:organic acid phosphorylation"/>
    <property type="evidence" value="ECO:0007669"/>
    <property type="project" value="UniProtKB-UniRule"/>
</dbReference>
<dbReference type="PANTHER" id="PTHR21599">
    <property type="entry name" value="GLYCERATE KINASE"/>
    <property type="match status" value="1"/>
</dbReference>
<dbReference type="EMBL" id="LSBA01000022">
    <property type="protein sequence ID" value="KXZ17367.1"/>
    <property type="molecule type" value="Genomic_DNA"/>
</dbReference>
<accession>A0A150F5M1</accession>
<dbReference type="InterPro" id="IPR018193">
    <property type="entry name" value="Glyc_kinase_flavodox-like_fold"/>
</dbReference>
<dbReference type="Gene3D" id="3.40.50.10350">
    <property type="entry name" value="Glycerate kinase, domain 1"/>
    <property type="match status" value="1"/>
</dbReference>
<dbReference type="InterPro" id="IPR004381">
    <property type="entry name" value="Glycerate_kinase"/>
</dbReference>
<evidence type="ECO:0000313" key="5">
    <source>
        <dbReference type="EMBL" id="KXZ17367.1"/>
    </source>
</evidence>
<comment type="similarity">
    <text evidence="1 4">Belongs to the glycerate kinase type-1 family.</text>
</comment>
<evidence type="ECO:0000256" key="2">
    <source>
        <dbReference type="ARBA" id="ARBA00022679"/>
    </source>
</evidence>
<dbReference type="Gene3D" id="3.90.1510.10">
    <property type="entry name" value="Glycerate kinase, domain 2"/>
    <property type="match status" value="1"/>
</dbReference>
<evidence type="ECO:0000256" key="4">
    <source>
        <dbReference type="PIRNR" id="PIRNR006078"/>
    </source>
</evidence>